<feature type="domain" description="Lipid/polyisoprenoid-binding YceI-like" evidence="2">
    <location>
        <begin position="48"/>
        <end position="183"/>
    </location>
</feature>
<evidence type="ECO:0000256" key="1">
    <source>
        <dbReference type="SAM" id="SignalP"/>
    </source>
</evidence>
<dbReference type="RefSeq" id="WP_132325184.1">
    <property type="nucleotide sequence ID" value="NZ_FWZT01000031.1"/>
</dbReference>
<keyword evidence="4" id="KW-1185">Reference proteome</keyword>
<accession>A0A1Y6CV91</accession>
<dbReference type="Gene3D" id="2.40.128.110">
    <property type="entry name" value="Lipid/polyisoprenoid-binding, YceI-like"/>
    <property type="match status" value="1"/>
</dbReference>
<evidence type="ECO:0000313" key="4">
    <source>
        <dbReference type="Proteomes" id="UP000192907"/>
    </source>
</evidence>
<feature type="signal peptide" evidence="1">
    <location>
        <begin position="1"/>
        <end position="20"/>
    </location>
</feature>
<evidence type="ECO:0000259" key="2">
    <source>
        <dbReference type="Pfam" id="PF04264"/>
    </source>
</evidence>
<reference evidence="4" key="1">
    <citation type="submission" date="2017-04" db="EMBL/GenBank/DDBJ databases">
        <authorList>
            <person name="Varghese N."/>
            <person name="Submissions S."/>
        </authorList>
    </citation>
    <scope>NUCLEOTIDE SEQUENCE [LARGE SCALE GENOMIC DNA]</scope>
    <source>
        <strain evidence="4">RKEM611</strain>
    </source>
</reference>
<dbReference type="InterPro" id="IPR036761">
    <property type="entry name" value="TTHA0802/YceI-like_sf"/>
</dbReference>
<organism evidence="3 4">
    <name type="scientific">Pseudobacteriovorax antillogorgiicola</name>
    <dbReference type="NCBI Taxonomy" id="1513793"/>
    <lineage>
        <taxon>Bacteria</taxon>
        <taxon>Pseudomonadati</taxon>
        <taxon>Bdellovibrionota</taxon>
        <taxon>Oligoflexia</taxon>
        <taxon>Oligoflexales</taxon>
        <taxon>Pseudobacteriovoracaceae</taxon>
        <taxon>Pseudobacteriovorax</taxon>
    </lineage>
</organism>
<evidence type="ECO:0000313" key="3">
    <source>
        <dbReference type="EMBL" id="SMF77244.1"/>
    </source>
</evidence>
<sequence length="191" mass="20640">MGVLSKLVLISMLIGQVAMAELKWPQETPAAAWEAKKTMFLVSSSQPVGMNNAITVRLEQKGDGEAITVQIPVDKFDSDEPDRDKDVAQILGGGSLRFTSQAFNQAAWQDLEKGTTKKISGTLTIGKESFPVEFDIKVTNESGKTVLVGSTESTLSAFKIEPPSVAGGLVASVDDYIKLHVRLFLDELKPN</sequence>
<dbReference type="AlphaFoldDB" id="A0A1Y6CV91"/>
<protein>
    <submittedName>
        <fullName evidence="3">YceI-like domain-containing protein</fullName>
    </submittedName>
</protein>
<dbReference type="InterPro" id="IPR007372">
    <property type="entry name" value="Lipid/polyisoprenoid-bd_YceI"/>
</dbReference>
<dbReference type="EMBL" id="FWZT01000031">
    <property type="protein sequence ID" value="SMF77244.1"/>
    <property type="molecule type" value="Genomic_DNA"/>
</dbReference>
<proteinExistence type="predicted"/>
<gene>
    <name evidence="3" type="ORF">SAMN06296036_13116</name>
</gene>
<name>A0A1Y6CV91_9BACT</name>
<feature type="chain" id="PRO_5012712264" evidence="1">
    <location>
        <begin position="21"/>
        <end position="191"/>
    </location>
</feature>
<dbReference type="OrthoDB" id="5339432at2"/>
<dbReference type="STRING" id="1513793.SAMN06296036_13116"/>
<dbReference type="Proteomes" id="UP000192907">
    <property type="component" value="Unassembled WGS sequence"/>
</dbReference>
<dbReference type="SUPFAM" id="SSF101874">
    <property type="entry name" value="YceI-like"/>
    <property type="match status" value="1"/>
</dbReference>
<keyword evidence="1" id="KW-0732">Signal</keyword>
<dbReference type="Pfam" id="PF04264">
    <property type="entry name" value="YceI"/>
    <property type="match status" value="1"/>
</dbReference>